<proteinExistence type="predicted"/>
<dbReference type="NCBIfam" id="TIGR01218">
    <property type="entry name" value="Gpos_tandem_5TM"/>
    <property type="match status" value="1"/>
</dbReference>
<feature type="transmembrane region" description="Helical" evidence="1">
    <location>
        <begin position="158"/>
        <end position="176"/>
    </location>
</feature>
<feature type="transmembrane region" description="Helical" evidence="1">
    <location>
        <begin position="77"/>
        <end position="96"/>
    </location>
</feature>
<keyword evidence="3" id="KW-1185">Reference proteome</keyword>
<dbReference type="InterPro" id="IPR005915">
    <property type="entry name" value="Tandem_5TM"/>
</dbReference>
<evidence type="ECO:0000256" key="1">
    <source>
        <dbReference type="SAM" id="Phobius"/>
    </source>
</evidence>
<gene>
    <name evidence="2" type="ORF">LACPH_002118</name>
</gene>
<feature type="transmembrane region" description="Helical" evidence="1">
    <location>
        <begin position="182"/>
        <end position="203"/>
    </location>
</feature>
<keyword evidence="1" id="KW-0472">Membrane</keyword>
<evidence type="ECO:0000313" key="3">
    <source>
        <dbReference type="Proteomes" id="UP001233112"/>
    </source>
</evidence>
<reference evidence="2 3" key="1">
    <citation type="submission" date="2023-08" db="EMBL/GenBank/DDBJ databases">
        <authorList>
            <person name="Buchebner-Jance M."/>
        </authorList>
    </citation>
    <scope>NUCLEOTIDE SEQUENCE [LARGE SCALE GENOMIC DNA]</scope>
    <source>
        <strain evidence="2 3">NCIMB 15471</strain>
    </source>
</reference>
<evidence type="ECO:0000313" key="2">
    <source>
        <dbReference type="EMBL" id="WLV77374.1"/>
    </source>
</evidence>
<dbReference type="Pfam" id="PF04276">
    <property type="entry name" value="DUF443"/>
    <property type="match status" value="1"/>
</dbReference>
<sequence length="213" mass="24340">MEEVKIKTIKGNYRYKMAENSDGTGYLVDLEAKVQHWLSPFGDHLIKRKCFILDKDQVKKIGAVGIKYNSAFPRSSVAIGLFLAVVYRIVGRYISINLSEHQRIIVIAISCILAVGLKIFMMIKNGRKIESEIGSLQKLTTAHVKFKGHNPKVFRAKLFMLLFCIIAVLFCTYSLLSWTFDVVILSLGVFFFYFLINFSLFSLTQNSEYQISK</sequence>
<feature type="transmembrane region" description="Helical" evidence="1">
    <location>
        <begin position="102"/>
        <end position="121"/>
    </location>
</feature>
<dbReference type="EMBL" id="CP132482">
    <property type="protein sequence ID" value="WLV77374.1"/>
    <property type="molecule type" value="Genomic_DNA"/>
</dbReference>
<dbReference type="Proteomes" id="UP001233112">
    <property type="component" value="Chromosome"/>
</dbReference>
<keyword evidence="1" id="KW-1133">Transmembrane helix</keyword>
<organism evidence="2 3">
    <name type="scientific">Lacticaseibacillus parahuelsenbergensis</name>
    <dbReference type="NCBI Taxonomy" id="3068305"/>
    <lineage>
        <taxon>Bacteria</taxon>
        <taxon>Bacillati</taxon>
        <taxon>Bacillota</taxon>
        <taxon>Bacilli</taxon>
        <taxon>Lactobacillales</taxon>
        <taxon>Lactobacillaceae</taxon>
        <taxon>Lacticaseibacillus</taxon>
    </lineage>
</organism>
<name>A0ABY9L0S9_9LACO</name>
<keyword evidence="1" id="KW-0812">Transmembrane</keyword>
<accession>A0ABY9L0S9</accession>
<dbReference type="RefSeq" id="WP_306386878.1">
    <property type="nucleotide sequence ID" value="NZ_CP132482.1"/>
</dbReference>
<protein>
    <submittedName>
        <fullName evidence="2">DUF443 family protein</fullName>
    </submittedName>
</protein>